<organism evidence="3 4">
    <name type="scientific">Serinibacter arcticus</name>
    <dbReference type="NCBI Taxonomy" id="1655435"/>
    <lineage>
        <taxon>Bacteria</taxon>
        <taxon>Bacillati</taxon>
        <taxon>Actinomycetota</taxon>
        <taxon>Actinomycetes</taxon>
        <taxon>Micrococcales</taxon>
        <taxon>Beutenbergiaceae</taxon>
        <taxon>Serinibacter</taxon>
    </lineage>
</organism>
<feature type="transmembrane region" description="Helical" evidence="2">
    <location>
        <begin position="246"/>
        <end position="272"/>
    </location>
</feature>
<feature type="transmembrane region" description="Helical" evidence="2">
    <location>
        <begin position="284"/>
        <end position="301"/>
    </location>
</feature>
<name>A0A4Z1E403_9MICO</name>
<evidence type="ECO:0000313" key="4">
    <source>
        <dbReference type="Proteomes" id="UP000297318"/>
    </source>
</evidence>
<feature type="transmembrane region" description="Helical" evidence="2">
    <location>
        <begin position="54"/>
        <end position="74"/>
    </location>
</feature>
<protein>
    <submittedName>
        <fullName evidence="3">Putative sugar transporter</fullName>
    </submittedName>
</protein>
<feature type="transmembrane region" description="Helical" evidence="2">
    <location>
        <begin position="337"/>
        <end position="358"/>
    </location>
</feature>
<dbReference type="GO" id="GO:0005886">
    <property type="term" value="C:plasma membrane"/>
    <property type="evidence" value="ECO:0007669"/>
    <property type="project" value="TreeGrafter"/>
</dbReference>
<dbReference type="OrthoDB" id="3717977at2"/>
<dbReference type="PANTHER" id="PTHR11328">
    <property type="entry name" value="MAJOR FACILITATOR SUPERFAMILY DOMAIN-CONTAINING PROTEIN"/>
    <property type="match status" value="1"/>
</dbReference>
<dbReference type="Pfam" id="PF13347">
    <property type="entry name" value="MFS_2"/>
    <property type="match status" value="1"/>
</dbReference>
<reference evidence="3 4" key="1">
    <citation type="submission" date="2018-11" db="EMBL/GenBank/DDBJ databases">
        <title>Complete genome sequencing of the Actinobacteria Serinibacter sp. K3-2.</title>
        <authorList>
            <person name="Rakitin A.L."/>
            <person name="Beletsky A.V."/>
            <person name="Mardanov A.V."/>
            <person name="Ravin N.V."/>
            <person name="Gromova A.S."/>
            <person name="Filippova S.N."/>
            <person name="Gal'Chenko V.F."/>
        </authorList>
    </citation>
    <scope>NUCLEOTIDE SEQUENCE [LARGE SCALE GENOMIC DNA]</scope>
    <source>
        <strain evidence="3 4">K3-2</strain>
    </source>
</reference>
<feature type="transmembrane region" description="Helical" evidence="2">
    <location>
        <begin position="424"/>
        <end position="442"/>
    </location>
</feature>
<dbReference type="InterPro" id="IPR036259">
    <property type="entry name" value="MFS_trans_sf"/>
</dbReference>
<dbReference type="GO" id="GO:0008643">
    <property type="term" value="P:carbohydrate transport"/>
    <property type="evidence" value="ECO:0007669"/>
    <property type="project" value="InterPro"/>
</dbReference>
<dbReference type="EMBL" id="RHPJ01000002">
    <property type="protein sequence ID" value="TGO05502.1"/>
    <property type="molecule type" value="Genomic_DNA"/>
</dbReference>
<dbReference type="AlphaFoldDB" id="A0A4Z1E403"/>
<evidence type="ECO:0000256" key="2">
    <source>
        <dbReference type="SAM" id="Phobius"/>
    </source>
</evidence>
<feature type="transmembrane region" description="Helical" evidence="2">
    <location>
        <begin position="86"/>
        <end position="105"/>
    </location>
</feature>
<dbReference type="Gene3D" id="1.20.1250.20">
    <property type="entry name" value="MFS general substrate transporter like domains"/>
    <property type="match status" value="1"/>
</dbReference>
<dbReference type="PANTHER" id="PTHR11328:SF24">
    <property type="entry name" value="MAJOR FACILITATOR SUPERFAMILY (MFS) PROFILE DOMAIN-CONTAINING PROTEIN"/>
    <property type="match status" value="1"/>
</dbReference>
<keyword evidence="4" id="KW-1185">Reference proteome</keyword>
<gene>
    <name evidence="3" type="ORF">SERN_1506</name>
</gene>
<keyword evidence="2" id="KW-1133">Transmembrane helix</keyword>
<feature type="compositionally biased region" description="Basic and acidic residues" evidence="1">
    <location>
        <begin position="466"/>
        <end position="479"/>
    </location>
</feature>
<feature type="transmembrane region" description="Helical" evidence="2">
    <location>
        <begin position="378"/>
        <end position="404"/>
    </location>
</feature>
<evidence type="ECO:0000256" key="1">
    <source>
        <dbReference type="SAM" id="MobiDB-lite"/>
    </source>
</evidence>
<proteinExistence type="predicted"/>
<keyword evidence="3" id="KW-0813">Transport</keyword>
<comment type="caution">
    <text evidence="3">The sequence shown here is derived from an EMBL/GenBank/DDBJ whole genome shotgun (WGS) entry which is preliminary data.</text>
</comment>
<dbReference type="Proteomes" id="UP000297318">
    <property type="component" value="Unassembled WGS sequence"/>
</dbReference>
<keyword evidence="2" id="KW-0472">Membrane</keyword>
<keyword evidence="2" id="KW-0812">Transmembrane</keyword>
<feature type="transmembrane region" description="Helical" evidence="2">
    <location>
        <begin position="21"/>
        <end position="42"/>
    </location>
</feature>
<keyword evidence="3" id="KW-0762">Sugar transport</keyword>
<accession>A0A4Z1E403</accession>
<dbReference type="GO" id="GO:0015293">
    <property type="term" value="F:symporter activity"/>
    <property type="evidence" value="ECO:0007669"/>
    <property type="project" value="InterPro"/>
</dbReference>
<feature type="region of interest" description="Disordered" evidence="1">
    <location>
        <begin position="452"/>
        <end position="479"/>
    </location>
</feature>
<sequence>MQQQVPADRGQRRTSPFRYGVGMFGTSIPINLIKGSMLYFYVELLGMDATVFAGVYAIYGILDAIDNPVFGYLSDRTRSRWGRRKPYLVVGSLVLLGAMIALFSVPGSVAASATSLVIWFAVFAILSEMADSLINANYGALLPELFPAERVRASANGIRQGAQLVAMILALGLTPVLAQNVLGCPVDAVGCTDPTVGYSRLAVIFGVIGVGVILYMAFGIRENPAIADEKRPPFFASIRQIVTNRYFWTIGVVNACYGSAIAIVLNGLQFYVRYVLGGGGLEATILQVAVVVGAIGMLALWARAVRRYGAERVWKTALPIAALAFVPIYFADSLLTAVLAGLCIAVGYSGVLATNDLIMARVLDDDARRHGIHREGIFLSAFGVLGRLNGLIVAGALASLTLFFGFRNGADPGDDPATAFRVYLSVYPTILLAIGTVVSRFVHVPGWNGSDDDSGDGVSEHGGSPRAERVETFRGDLGD</sequence>
<dbReference type="InterPro" id="IPR039672">
    <property type="entry name" value="MFS_2"/>
</dbReference>
<feature type="transmembrane region" description="Helical" evidence="2">
    <location>
        <begin position="161"/>
        <end position="178"/>
    </location>
</feature>
<dbReference type="SUPFAM" id="SSF103473">
    <property type="entry name" value="MFS general substrate transporter"/>
    <property type="match status" value="1"/>
</dbReference>
<feature type="transmembrane region" description="Helical" evidence="2">
    <location>
        <begin position="198"/>
        <end position="218"/>
    </location>
</feature>
<dbReference type="RefSeq" id="WP_135849496.1">
    <property type="nucleotide sequence ID" value="NZ_RHPJ01000002.1"/>
</dbReference>
<evidence type="ECO:0000313" key="3">
    <source>
        <dbReference type="EMBL" id="TGO05502.1"/>
    </source>
</evidence>
<feature type="transmembrane region" description="Helical" evidence="2">
    <location>
        <begin position="117"/>
        <end position="140"/>
    </location>
</feature>